<organism evidence="1">
    <name type="scientific">viral metagenome</name>
    <dbReference type="NCBI Taxonomy" id="1070528"/>
    <lineage>
        <taxon>unclassified sequences</taxon>
        <taxon>metagenomes</taxon>
        <taxon>organismal metagenomes</taxon>
    </lineage>
</organism>
<evidence type="ECO:0000313" key="1">
    <source>
        <dbReference type="EMBL" id="QHU21715.1"/>
    </source>
</evidence>
<name>A0A6C0KUS5_9ZZZZ</name>
<dbReference type="AlphaFoldDB" id="A0A6C0KUS5"/>
<dbReference type="EMBL" id="MN740992">
    <property type="protein sequence ID" value="QHU21715.1"/>
    <property type="molecule type" value="Genomic_DNA"/>
</dbReference>
<proteinExistence type="predicted"/>
<reference evidence="1" key="1">
    <citation type="journal article" date="2020" name="Nature">
        <title>Giant virus diversity and host interactions through global metagenomics.</title>
        <authorList>
            <person name="Schulz F."/>
            <person name="Roux S."/>
            <person name="Paez-Espino D."/>
            <person name="Jungbluth S."/>
            <person name="Walsh D.A."/>
            <person name="Denef V.J."/>
            <person name="McMahon K.D."/>
            <person name="Konstantinidis K.T."/>
            <person name="Eloe-Fadrosh E.A."/>
            <person name="Kyrpides N.C."/>
            <person name="Woyke T."/>
        </authorList>
    </citation>
    <scope>NUCLEOTIDE SEQUENCE</scope>
    <source>
        <strain evidence="1">GVMAG-S-3300013286-35</strain>
    </source>
</reference>
<protein>
    <submittedName>
        <fullName evidence="1">Uncharacterized protein</fullName>
    </submittedName>
</protein>
<accession>A0A6C0KUS5</accession>
<sequence>MFSAHVSALRACVAERQAELHQRDLNEMRWSVRRDLCALADGRVLSDLEFAIASASSPSHYRAALKTYSRAEVEAPIRNGAPSLAEVLTGTDVLERVGNCLAPGFFKCTFRRELLRDQPERFLVEVTFVAARFDAPKPPCTCVLAARTVGFCAVCGGHGNRVVMNPEDDDAD</sequence>